<evidence type="ECO:0000313" key="2">
    <source>
        <dbReference type="Proteomes" id="UP000790709"/>
    </source>
</evidence>
<keyword evidence="2" id="KW-1185">Reference proteome</keyword>
<protein>
    <submittedName>
        <fullName evidence="1">SET domain-containing protein</fullName>
    </submittedName>
</protein>
<evidence type="ECO:0000313" key="1">
    <source>
        <dbReference type="EMBL" id="KAH7928037.1"/>
    </source>
</evidence>
<dbReference type="EMBL" id="MU266358">
    <property type="protein sequence ID" value="KAH7928037.1"/>
    <property type="molecule type" value="Genomic_DNA"/>
</dbReference>
<reference evidence="1" key="1">
    <citation type="journal article" date="2021" name="New Phytol.">
        <title>Evolutionary innovations through gain and loss of genes in the ectomycorrhizal Boletales.</title>
        <authorList>
            <person name="Wu G."/>
            <person name="Miyauchi S."/>
            <person name="Morin E."/>
            <person name="Kuo A."/>
            <person name="Drula E."/>
            <person name="Varga T."/>
            <person name="Kohler A."/>
            <person name="Feng B."/>
            <person name="Cao Y."/>
            <person name="Lipzen A."/>
            <person name="Daum C."/>
            <person name="Hundley H."/>
            <person name="Pangilinan J."/>
            <person name="Johnson J."/>
            <person name="Barry K."/>
            <person name="LaButti K."/>
            <person name="Ng V."/>
            <person name="Ahrendt S."/>
            <person name="Min B."/>
            <person name="Choi I.G."/>
            <person name="Park H."/>
            <person name="Plett J.M."/>
            <person name="Magnuson J."/>
            <person name="Spatafora J.W."/>
            <person name="Nagy L.G."/>
            <person name="Henrissat B."/>
            <person name="Grigoriev I.V."/>
            <person name="Yang Z.L."/>
            <person name="Xu J."/>
            <person name="Martin F.M."/>
        </authorList>
    </citation>
    <scope>NUCLEOTIDE SEQUENCE</scope>
    <source>
        <strain evidence="1">KUC20120723A-06</strain>
    </source>
</reference>
<organism evidence="1 2">
    <name type="scientific">Leucogyrophana mollusca</name>
    <dbReference type="NCBI Taxonomy" id="85980"/>
    <lineage>
        <taxon>Eukaryota</taxon>
        <taxon>Fungi</taxon>
        <taxon>Dikarya</taxon>
        <taxon>Basidiomycota</taxon>
        <taxon>Agaricomycotina</taxon>
        <taxon>Agaricomycetes</taxon>
        <taxon>Agaricomycetidae</taxon>
        <taxon>Boletales</taxon>
        <taxon>Boletales incertae sedis</taxon>
        <taxon>Leucogyrophana</taxon>
    </lineage>
</organism>
<proteinExistence type="predicted"/>
<sequence>MSRNIVPGEDELKSILVGLKTANPSAGVAKIHGLVLAANPTWQVSEKRVRKFLRNEGLVVSAPGSREIHPSSRLNEALRIEKWSGKVEVKYFNASKGKGLIAKEKLLEGDIIWKEDPFILAPEWNIYDLQTSGRACAFCSTIFREFSSLNIACPASKEGSPCPARFCTRLCLGQSGKTHPLLCPSQNPASVPLLSFARRAEWMALHALAQCTSRLLLAHQKDAEVQLANDLGVVRGLAELGMEERFQSLRFGVEPDRDNWRKAFELYLQAFKEPSHALNQKKLARILKLQLPPDMAKELFEYDAFLRGLGRMSLSWYIEAHGGLYALHSHLNHSCVPNVSVRHLDQRSALARVTLIAKKDIEAGEELLVTYTDPSGSLKARRKRLSEWGFGPCQCERCLVEERAAKESGAQDQEADDLADQLKAGLGVM</sequence>
<gene>
    <name evidence="1" type="ORF">BV22DRAFT_1005783</name>
</gene>
<dbReference type="Proteomes" id="UP000790709">
    <property type="component" value="Unassembled WGS sequence"/>
</dbReference>
<accession>A0ACB8BT66</accession>
<name>A0ACB8BT66_9AGAM</name>
<comment type="caution">
    <text evidence="1">The sequence shown here is derived from an EMBL/GenBank/DDBJ whole genome shotgun (WGS) entry which is preliminary data.</text>
</comment>